<evidence type="ECO:0000313" key="2">
    <source>
        <dbReference type="EMBL" id="GHI14213.1"/>
    </source>
</evidence>
<feature type="region of interest" description="Disordered" evidence="1">
    <location>
        <begin position="1"/>
        <end position="21"/>
    </location>
</feature>
<proteinExistence type="predicted"/>
<sequence length="125" mass="12784">MEKSPAIWNDSSAPDAYEGSVPVSDSVPVFDSVLVTASVPTVLSVPSHSSVPEPYGSCAPQPDSAPFPPKSVASMPAPSPEPWGFRTSPVRPAIAVRILRASSGTGFPTALGPGPALHAVPVLRS</sequence>
<reference evidence="3" key="1">
    <citation type="submission" date="2020-09" db="EMBL/GenBank/DDBJ databases">
        <title>Whole genome shotgun sequence of Streptomyces cinnamonensis NBRC 15873.</title>
        <authorList>
            <person name="Komaki H."/>
            <person name="Tamura T."/>
        </authorList>
    </citation>
    <scope>NUCLEOTIDE SEQUENCE [LARGE SCALE GENOMIC DNA]</scope>
    <source>
        <strain evidence="3">NBRC 15873</strain>
    </source>
</reference>
<name>A0ABQ3NN65_STRVG</name>
<keyword evidence="3" id="KW-1185">Reference proteome</keyword>
<comment type="caution">
    <text evidence="2">The sequence shown here is derived from an EMBL/GenBank/DDBJ whole genome shotgun (WGS) entry which is preliminary data.</text>
</comment>
<gene>
    <name evidence="2" type="ORF">Scinn_36760</name>
</gene>
<dbReference type="EMBL" id="BNDV01000008">
    <property type="protein sequence ID" value="GHI14213.1"/>
    <property type="molecule type" value="Genomic_DNA"/>
</dbReference>
<protein>
    <submittedName>
        <fullName evidence="2">Uncharacterized protein</fullName>
    </submittedName>
</protein>
<evidence type="ECO:0000256" key="1">
    <source>
        <dbReference type="SAM" id="MobiDB-lite"/>
    </source>
</evidence>
<accession>A0ABQ3NN65</accession>
<feature type="region of interest" description="Disordered" evidence="1">
    <location>
        <begin position="46"/>
        <end position="84"/>
    </location>
</feature>
<dbReference type="Proteomes" id="UP000660554">
    <property type="component" value="Unassembled WGS sequence"/>
</dbReference>
<evidence type="ECO:0000313" key="3">
    <source>
        <dbReference type="Proteomes" id="UP000660554"/>
    </source>
</evidence>
<organism evidence="2 3">
    <name type="scientific">Streptomyces virginiae</name>
    <name type="common">Streptomyces cinnamonensis</name>
    <dbReference type="NCBI Taxonomy" id="1961"/>
    <lineage>
        <taxon>Bacteria</taxon>
        <taxon>Bacillati</taxon>
        <taxon>Actinomycetota</taxon>
        <taxon>Actinomycetes</taxon>
        <taxon>Kitasatosporales</taxon>
        <taxon>Streptomycetaceae</taxon>
        <taxon>Streptomyces</taxon>
    </lineage>
</organism>